<feature type="domain" description="YCII-related" evidence="2">
    <location>
        <begin position="12"/>
        <end position="88"/>
    </location>
</feature>
<accession>A0A3A1YUH5</accession>
<dbReference type="EMBL" id="NQYH01000004">
    <property type="protein sequence ID" value="RIY41176.1"/>
    <property type="molecule type" value="Genomic_DNA"/>
</dbReference>
<dbReference type="Proteomes" id="UP000266206">
    <property type="component" value="Unassembled WGS sequence"/>
</dbReference>
<evidence type="ECO:0000259" key="2">
    <source>
        <dbReference type="Pfam" id="PF03795"/>
    </source>
</evidence>
<name>A0A3A1YUH5_9BURK</name>
<comment type="similarity">
    <text evidence="1">Belongs to the YciI family.</text>
</comment>
<organism evidence="3 4">
    <name type="scientific">Neopusillimonas maritima</name>
    <dbReference type="NCBI Taxonomy" id="2026239"/>
    <lineage>
        <taxon>Bacteria</taxon>
        <taxon>Pseudomonadati</taxon>
        <taxon>Pseudomonadota</taxon>
        <taxon>Betaproteobacteria</taxon>
        <taxon>Burkholderiales</taxon>
        <taxon>Alcaligenaceae</taxon>
        <taxon>Neopusillimonas</taxon>
    </lineage>
</organism>
<dbReference type="RefSeq" id="WP_119515869.1">
    <property type="nucleotide sequence ID" value="NZ_NQYH01000004.1"/>
</dbReference>
<proteinExistence type="inferred from homology"/>
<dbReference type="OrthoDB" id="9797014at2"/>
<gene>
    <name evidence="3" type="ORF">CJP73_06450</name>
</gene>
<sequence length="98" mass="10754">MRFVAMFFDALNPSDLDPDLTRAHFEYLAAHSDRITSAGGLRPPEGGAFCGTLWVIEAETAADAIELVENDPYCLAGLRPDRRVFFWNAAPIPAKAKS</sequence>
<dbReference type="AlphaFoldDB" id="A0A3A1YUH5"/>
<comment type="caution">
    <text evidence="3">The sequence shown here is derived from an EMBL/GenBank/DDBJ whole genome shotgun (WGS) entry which is preliminary data.</text>
</comment>
<dbReference type="InterPro" id="IPR005545">
    <property type="entry name" value="YCII"/>
</dbReference>
<evidence type="ECO:0000256" key="1">
    <source>
        <dbReference type="ARBA" id="ARBA00007689"/>
    </source>
</evidence>
<dbReference type="SUPFAM" id="SSF54909">
    <property type="entry name" value="Dimeric alpha+beta barrel"/>
    <property type="match status" value="1"/>
</dbReference>
<dbReference type="Pfam" id="PF03795">
    <property type="entry name" value="YCII"/>
    <property type="match status" value="1"/>
</dbReference>
<dbReference type="InterPro" id="IPR011008">
    <property type="entry name" value="Dimeric_a/b-barrel"/>
</dbReference>
<dbReference type="Gene3D" id="3.30.70.1060">
    <property type="entry name" value="Dimeric alpha+beta barrel"/>
    <property type="match status" value="1"/>
</dbReference>
<evidence type="ECO:0000313" key="3">
    <source>
        <dbReference type="EMBL" id="RIY41176.1"/>
    </source>
</evidence>
<evidence type="ECO:0000313" key="4">
    <source>
        <dbReference type="Proteomes" id="UP000266206"/>
    </source>
</evidence>
<protein>
    <recommendedName>
        <fullName evidence="2">YCII-related domain-containing protein</fullName>
    </recommendedName>
</protein>
<reference evidence="3 4" key="1">
    <citation type="submission" date="2017-08" db="EMBL/GenBank/DDBJ databases">
        <title>Pusillimonas indicus sp. nov., a member of the family Alcaligenaceae isolated from surface seawater.</title>
        <authorList>
            <person name="Li J."/>
        </authorList>
    </citation>
    <scope>NUCLEOTIDE SEQUENCE [LARGE SCALE GENOMIC DNA]</scope>
    <source>
        <strain evidence="3 4">L52-1-41</strain>
    </source>
</reference>